<keyword evidence="3" id="KW-1185">Reference proteome</keyword>
<comment type="caution">
    <text evidence="2">The sequence shown here is derived from an EMBL/GenBank/DDBJ whole genome shotgun (WGS) entry which is preliminary data.</text>
</comment>
<sequence length="173" mass="19618">MTEQEKFERLIEALGVTSYRLAKDLEIGTERINKVIRGETKNPSVEIYAKIKEVYPKVSSDWLLMGVGDIFATEVPNDDSSHKEEIQKLQTEKEFIQGLYEKAMEKLVLQSAGSLKKSEGAILCPDMTRVIRKRITADTLKLPRVRKTSRNISVRVPGTIIPDIMDQVRDILG</sequence>
<organism evidence="2 3">
    <name type="scientific">Dyadobacter endophyticus</name>
    <dbReference type="NCBI Taxonomy" id="1749036"/>
    <lineage>
        <taxon>Bacteria</taxon>
        <taxon>Pseudomonadati</taxon>
        <taxon>Bacteroidota</taxon>
        <taxon>Cytophagia</taxon>
        <taxon>Cytophagales</taxon>
        <taxon>Spirosomataceae</taxon>
        <taxon>Dyadobacter</taxon>
    </lineage>
</organism>
<reference evidence="3" key="1">
    <citation type="journal article" date="2019" name="Int. J. Syst. Evol. Microbiol.">
        <title>The Global Catalogue of Microorganisms (GCM) 10K type strain sequencing project: providing services to taxonomists for standard genome sequencing and annotation.</title>
        <authorList>
            <consortium name="The Broad Institute Genomics Platform"/>
            <consortium name="The Broad Institute Genome Sequencing Center for Infectious Disease"/>
            <person name="Wu L."/>
            <person name="Ma J."/>
        </authorList>
    </citation>
    <scope>NUCLEOTIDE SEQUENCE [LARGE SCALE GENOMIC DNA]</scope>
    <source>
        <strain evidence="3">CGMCC 1.15288</strain>
    </source>
</reference>
<dbReference type="SUPFAM" id="SSF47413">
    <property type="entry name" value="lambda repressor-like DNA-binding domains"/>
    <property type="match status" value="1"/>
</dbReference>
<dbReference type="InterPro" id="IPR010982">
    <property type="entry name" value="Lambda_DNA-bd_dom_sf"/>
</dbReference>
<evidence type="ECO:0000259" key="1">
    <source>
        <dbReference type="PROSITE" id="PS50172"/>
    </source>
</evidence>
<gene>
    <name evidence="2" type="ORF">GCM10007423_39440</name>
</gene>
<name>A0ABQ1YY59_9BACT</name>
<feature type="domain" description="BRCT" evidence="1">
    <location>
        <begin position="1"/>
        <end position="64"/>
    </location>
</feature>
<dbReference type="PROSITE" id="PS50172">
    <property type="entry name" value="BRCT"/>
    <property type="match status" value="1"/>
</dbReference>
<protein>
    <recommendedName>
        <fullName evidence="1">BRCT domain-containing protein</fullName>
    </recommendedName>
</protein>
<dbReference type="Proteomes" id="UP000600214">
    <property type="component" value="Unassembled WGS sequence"/>
</dbReference>
<evidence type="ECO:0000313" key="2">
    <source>
        <dbReference type="EMBL" id="GGH42662.1"/>
    </source>
</evidence>
<dbReference type="RefSeq" id="WP_188935311.1">
    <property type="nucleotide sequence ID" value="NZ_BMIA01000003.1"/>
</dbReference>
<proteinExistence type="predicted"/>
<dbReference type="Gene3D" id="1.10.260.40">
    <property type="entry name" value="lambda repressor-like DNA-binding domains"/>
    <property type="match status" value="1"/>
</dbReference>
<accession>A0ABQ1YY59</accession>
<evidence type="ECO:0000313" key="3">
    <source>
        <dbReference type="Proteomes" id="UP000600214"/>
    </source>
</evidence>
<dbReference type="EMBL" id="BMIA01000003">
    <property type="protein sequence ID" value="GGH42662.1"/>
    <property type="molecule type" value="Genomic_DNA"/>
</dbReference>
<dbReference type="InterPro" id="IPR001357">
    <property type="entry name" value="BRCT_dom"/>
</dbReference>